<comment type="caution">
    <text evidence="2">The sequence shown here is derived from an EMBL/GenBank/DDBJ whole genome shotgun (WGS) entry which is preliminary data.</text>
</comment>
<evidence type="ECO:0000313" key="3">
    <source>
        <dbReference type="Proteomes" id="UP000558070"/>
    </source>
</evidence>
<dbReference type="RefSeq" id="WP_185608242.1">
    <property type="nucleotide sequence ID" value="NZ_JAARZO010000007.1"/>
</dbReference>
<gene>
    <name evidence="2" type="ORF">HCB47_14565</name>
</gene>
<keyword evidence="1" id="KW-0812">Transmembrane</keyword>
<sequence length="114" mass="12037">MSTKHNLINKRTVGCILTVLAVLGIAFFCYPDLAHAASGFESKVNAGTKEMTGLLKRIAPGLVVAVITLAALALLGGRKLRDWAQDHIGYAILAVFVICVATAGVSYVFDLFGS</sequence>
<accession>A0A7X0ZKE3</accession>
<dbReference type="Proteomes" id="UP000558070">
    <property type="component" value="Unassembled WGS sequence"/>
</dbReference>
<keyword evidence="1" id="KW-0472">Membrane</keyword>
<evidence type="ECO:0000313" key="2">
    <source>
        <dbReference type="EMBL" id="MBC2288838.1"/>
    </source>
</evidence>
<name>A0A7X0ZKE3_9LIST</name>
<organism evidence="2 3">
    <name type="scientific">Listeria farberi</name>
    <dbReference type="NCBI Taxonomy" id="2713500"/>
    <lineage>
        <taxon>Bacteria</taxon>
        <taxon>Bacillati</taxon>
        <taxon>Bacillota</taxon>
        <taxon>Bacilli</taxon>
        <taxon>Bacillales</taxon>
        <taxon>Listeriaceae</taxon>
        <taxon>Listeria</taxon>
    </lineage>
</organism>
<dbReference type="AlphaFoldDB" id="A0A7X0ZKE3"/>
<reference evidence="2 3" key="1">
    <citation type="submission" date="2020-03" db="EMBL/GenBank/DDBJ databases">
        <title>Soil Listeria distribution.</title>
        <authorList>
            <person name="Liao J."/>
            <person name="Wiedmann M."/>
        </authorList>
    </citation>
    <scope>NUCLEOTIDE SEQUENCE [LARGE SCALE GENOMIC DNA]</scope>
    <source>
        <strain evidence="2 3">FSL L7-0072</strain>
    </source>
</reference>
<feature type="transmembrane region" description="Helical" evidence="1">
    <location>
        <begin position="88"/>
        <end position="109"/>
    </location>
</feature>
<evidence type="ECO:0008006" key="4">
    <source>
        <dbReference type="Google" id="ProtNLM"/>
    </source>
</evidence>
<dbReference type="EMBL" id="JAARZO010000007">
    <property type="protein sequence ID" value="MBC2288838.1"/>
    <property type="molecule type" value="Genomic_DNA"/>
</dbReference>
<proteinExistence type="predicted"/>
<feature type="transmembrane region" description="Helical" evidence="1">
    <location>
        <begin position="60"/>
        <end position="76"/>
    </location>
</feature>
<protein>
    <recommendedName>
        <fullName evidence="4">TrbC/VIRB2 family</fullName>
    </recommendedName>
</protein>
<keyword evidence="1" id="KW-1133">Transmembrane helix</keyword>
<evidence type="ECO:0000256" key="1">
    <source>
        <dbReference type="SAM" id="Phobius"/>
    </source>
</evidence>